<evidence type="ECO:0000313" key="4">
    <source>
        <dbReference type="Proteomes" id="UP000290289"/>
    </source>
</evidence>
<reference evidence="3 4" key="1">
    <citation type="submission" date="2018-10" db="EMBL/GenBank/DDBJ databases">
        <title>A high-quality apple genome assembly.</title>
        <authorList>
            <person name="Hu J."/>
        </authorList>
    </citation>
    <scope>NUCLEOTIDE SEQUENCE [LARGE SCALE GENOMIC DNA]</scope>
    <source>
        <strain evidence="4">cv. HFTH1</strain>
        <tissue evidence="3">Young leaf</tissue>
    </source>
</reference>
<dbReference type="Pfam" id="PF16900">
    <property type="entry name" value="REPA_OB_2"/>
    <property type="match status" value="1"/>
</dbReference>
<protein>
    <recommendedName>
        <fullName evidence="2">Replication protein A OB domain-containing protein</fullName>
    </recommendedName>
</protein>
<dbReference type="PANTHER" id="PTHR47165">
    <property type="entry name" value="OS03G0429900 PROTEIN"/>
    <property type="match status" value="1"/>
</dbReference>
<proteinExistence type="predicted"/>
<sequence length="279" mass="32147">MCSNAPLFKCSSRDYECSRHSIFLYLLRVSNAYEITKFRVVHNRTSSKVVPHPAALELNRRTTIIPIDKTNQEIPKQWFNLIDLDQLHKRINNDVELTDVFGCLTAGQPIEEVTVQNSRIAKKRNLNLQDIRGKTIRIILWGEAATTFEDSGIKSLPPPIFVAVTSLKVKQYRAEMYADRVVSPNFESKIIDELLLLDPALHKNASFACKATIIGFDLSRGWWYKSLDLNGWFMDCSWHDHGHDHEEETLLVISKLLKELTKEEDMKVHIWISSARPRS</sequence>
<dbReference type="SUPFAM" id="SSF50249">
    <property type="entry name" value="Nucleic acid-binding proteins"/>
    <property type="match status" value="1"/>
</dbReference>
<dbReference type="GO" id="GO:0003677">
    <property type="term" value="F:DNA binding"/>
    <property type="evidence" value="ECO:0007669"/>
    <property type="project" value="UniProtKB-KW"/>
</dbReference>
<name>A0A498J9C4_MALDO</name>
<feature type="domain" description="Replication protein A OB" evidence="2">
    <location>
        <begin position="96"/>
        <end position="174"/>
    </location>
</feature>
<keyword evidence="1" id="KW-0238">DNA-binding</keyword>
<dbReference type="InterPro" id="IPR031657">
    <property type="entry name" value="REPA_OB_2"/>
</dbReference>
<gene>
    <name evidence="3" type="ORF">DVH24_033194</name>
</gene>
<dbReference type="AlphaFoldDB" id="A0A498J9C4"/>
<evidence type="ECO:0000256" key="1">
    <source>
        <dbReference type="ARBA" id="ARBA00023125"/>
    </source>
</evidence>
<dbReference type="PANTHER" id="PTHR47165:SF4">
    <property type="entry name" value="OS03G0429900 PROTEIN"/>
    <property type="match status" value="1"/>
</dbReference>
<comment type="caution">
    <text evidence="3">The sequence shown here is derived from an EMBL/GenBank/DDBJ whole genome shotgun (WGS) entry which is preliminary data.</text>
</comment>
<dbReference type="Proteomes" id="UP000290289">
    <property type="component" value="Chromosome 8"/>
</dbReference>
<evidence type="ECO:0000313" key="3">
    <source>
        <dbReference type="EMBL" id="RXH92298.1"/>
    </source>
</evidence>
<dbReference type="Gene3D" id="2.40.50.140">
    <property type="entry name" value="Nucleic acid-binding proteins"/>
    <property type="match status" value="1"/>
</dbReference>
<dbReference type="InterPro" id="IPR012340">
    <property type="entry name" value="NA-bd_OB-fold"/>
</dbReference>
<organism evidence="3 4">
    <name type="scientific">Malus domestica</name>
    <name type="common">Apple</name>
    <name type="synonym">Pyrus malus</name>
    <dbReference type="NCBI Taxonomy" id="3750"/>
    <lineage>
        <taxon>Eukaryota</taxon>
        <taxon>Viridiplantae</taxon>
        <taxon>Streptophyta</taxon>
        <taxon>Embryophyta</taxon>
        <taxon>Tracheophyta</taxon>
        <taxon>Spermatophyta</taxon>
        <taxon>Magnoliopsida</taxon>
        <taxon>eudicotyledons</taxon>
        <taxon>Gunneridae</taxon>
        <taxon>Pentapetalae</taxon>
        <taxon>rosids</taxon>
        <taxon>fabids</taxon>
        <taxon>Rosales</taxon>
        <taxon>Rosaceae</taxon>
        <taxon>Amygdaloideae</taxon>
        <taxon>Maleae</taxon>
        <taxon>Malus</taxon>
    </lineage>
</organism>
<dbReference type="EMBL" id="RDQH01000334">
    <property type="protein sequence ID" value="RXH92298.1"/>
    <property type="molecule type" value="Genomic_DNA"/>
</dbReference>
<dbReference type="STRING" id="3750.A0A498J9C4"/>
<keyword evidence="4" id="KW-1185">Reference proteome</keyword>
<evidence type="ECO:0000259" key="2">
    <source>
        <dbReference type="Pfam" id="PF16900"/>
    </source>
</evidence>
<accession>A0A498J9C4</accession>